<comment type="caution">
    <text evidence="2">The sequence shown here is derived from an EMBL/GenBank/DDBJ whole genome shotgun (WGS) entry which is preliminary data.</text>
</comment>
<keyword evidence="1" id="KW-0472">Membrane</keyword>
<dbReference type="EMBL" id="DWXN01000012">
    <property type="protein sequence ID" value="HJB75540.1"/>
    <property type="molecule type" value="Genomic_DNA"/>
</dbReference>
<keyword evidence="1" id="KW-0812">Transmembrane</keyword>
<dbReference type="AlphaFoldDB" id="A0A9D2SAI4"/>
<keyword evidence="1" id="KW-1133">Transmembrane helix</keyword>
<evidence type="ECO:0000313" key="2">
    <source>
        <dbReference type="EMBL" id="HJB75540.1"/>
    </source>
</evidence>
<gene>
    <name evidence="2" type="ORF">IAA37_07725</name>
</gene>
<reference evidence="2" key="1">
    <citation type="journal article" date="2021" name="PeerJ">
        <title>Extensive microbial diversity within the chicken gut microbiome revealed by metagenomics and culture.</title>
        <authorList>
            <person name="Gilroy R."/>
            <person name="Ravi A."/>
            <person name="Getino M."/>
            <person name="Pursley I."/>
            <person name="Horton D.L."/>
            <person name="Alikhan N.F."/>
            <person name="Baker D."/>
            <person name="Gharbi K."/>
            <person name="Hall N."/>
            <person name="Watson M."/>
            <person name="Adriaenssens E.M."/>
            <person name="Foster-Nyarko E."/>
            <person name="Jarju S."/>
            <person name="Secka A."/>
            <person name="Antonio M."/>
            <person name="Oren A."/>
            <person name="Chaudhuri R.R."/>
            <person name="La Ragione R."/>
            <person name="Hildebrand F."/>
            <person name="Pallen M.J."/>
        </authorList>
    </citation>
    <scope>NUCLEOTIDE SEQUENCE</scope>
    <source>
        <strain evidence="2">CHK188-16595</strain>
    </source>
</reference>
<protein>
    <submittedName>
        <fullName evidence="2">Uncharacterized protein</fullName>
    </submittedName>
</protein>
<feature type="transmembrane region" description="Helical" evidence="1">
    <location>
        <begin position="110"/>
        <end position="128"/>
    </location>
</feature>
<feature type="transmembrane region" description="Helical" evidence="1">
    <location>
        <begin position="140"/>
        <end position="158"/>
    </location>
</feature>
<feature type="transmembrane region" description="Helical" evidence="1">
    <location>
        <begin position="49"/>
        <end position="68"/>
    </location>
</feature>
<evidence type="ECO:0000256" key="1">
    <source>
        <dbReference type="SAM" id="Phobius"/>
    </source>
</evidence>
<organism evidence="2 3">
    <name type="scientific">Candidatus Eubacterium faecale</name>
    <dbReference type="NCBI Taxonomy" id="2838568"/>
    <lineage>
        <taxon>Bacteria</taxon>
        <taxon>Bacillati</taxon>
        <taxon>Bacillota</taxon>
        <taxon>Clostridia</taxon>
        <taxon>Eubacteriales</taxon>
        <taxon>Eubacteriaceae</taxon>
        <taxon>Eubacterium</taxon>
    </lineage>
</organism>
<feature type="transmembrane region" description="Helical" evidence="1">
    <location>
        <begin position="80"/>
        <end position="98"/>
    </location>
</feature>
<dbReference type="Pfam" id="PF20122">
    <property type="entry name" value="DUF6512"/>
    <property type="match status" value="1"/>
</dbReference>
<dbReference type="Proteomes" id="UP000823877">
    <property type="component" value="Unassembled WGS sequence"/>
</dbReference>
<evidence type="ECO:0000313" key="3">
    <source>
        <dbReference type="Proteomes" id="UP000823877"/>
    </source>
</evidence>
<dbReference type="InterPro" id="IPR045407">
    <property type="entry name" value="DUF6512"/>
</dbReference>
<sequence length="176" mass="19823">MKNKLFKTELFGFAFCCILGTLSHFFYEWSGENVIVGIFCPVNESVWEHLKLIFTPFLIWTAAEYFILKGQKLNLFLSKFCGVISGMLIILFIHYTYTGATGNESMTADILSFFAGVAAAFLISYTLMKNMKYKSAASEVIFFILLLAVGGIFILFTFSPPLIPLFEDSITKTYGI</sequence>
<name>A0A9D2SAI4_9FIRM</name>
<accession>A0A9D2SAI4</accession>
<reference evidence="2" key="2">
    <citation type="submission" date="2021-04" db="EMBL/GenBank/DDBJ databases">
        <authorList>
            <person name="Gilroy R."/>
        </authorList>
    </citation>
    <scope>NUCLEOTIDE SEQUENCE</scope>
    <source>
        <strain evidence="2">CHK188-16595</strain>
    </source>
</reference>
<proteinExistence type="predicted"/>